<dbReference type="SUPFAM" id="SSF55729">
    <property type="entry name" value="Acyl-CoA N-acyltransferases (Nat)"/>
    <property type="match status" value="1"/>
</dbReference>
<evidence type="ECO:0000256" key="2">
    <source>
        <dbReference type="ARBA" id="ARBA00009342"/>
    </source>
</evidence>
<dbReference type="InterPro" id="IPR038464">
    <property type="entry name" value="Ribosomal_eL38_sf"/>
</dbReference>
<dbReference type="InterPro" id="IPR002675">
    <property type="entry name" value="Ribosomal_eL38"/>
</dbReference>
<reference evidence="11 12" key="1">
    <citation type="journal article" date="2018" name="J. Allergy Clin. Immunol.">
        <title>High-quality assembly of Dermatophagoides pteronyssinus genome and transcriptome reveals a wide range of novel allergens.</title>
        <authorList>
            <person name="Liu X.Y."/>
            <person name="Yang K.Y."/>
            <person name="Wang M.Q."/>
            <person name="Kwok J.S."/>
            <person name="Zeng X."/>
            <person name="Yang Z."/>
            <person name="Xiao X.J."/>
            <person name="Lau C.P."/>
            <person name="Li Y."/>
            <person name="Huang Z.M."/>
            <person name="Ba J.G."/>
            <person name="Yim A.K."/>
            <person name="Ouyang C.Y."/>
            <person name="Ngai S.M."/>
            <person name="Chan T.F."/>
            <person name="Leung E.L."/>
            <person name="Liu L."/>
            <person name="Liu Z.G."/>
            <person name="Tsui S.K."/>
        </authorList>
    </citation>
    <scope>NUCLEOTIDE SEQUENCE [LARGE SCALE GENOMIC DNA]</scope>
    <source>
        <strain evidence="11">Derp</strain>
    </source>
</reference>
<keyword evidence="4 9" id="KW-0689">Ribosomal protein</keyword>
<evidence type="ECO:0000256" key="4">
    <source>
        <dbReference type="ARBA" id="ARBA00022980"/>
    </source>
</evidence>
<dbReference type="InterPro" id="IPR016181">
    <property type="entry name" value="Acyl_CoA_acyltransferase"/>
</dbReference>
<dbReference type="PANTHER" id="PTHR13256">
    <property type="entry name" value="N-ACETYLTRANSFERASE 9"/>
    <property type="match status" value="1"/>
</dbReference>
<evidence type="ECO:0000256" key="5">
    <source>
        <dbReference type="ARBA" id="ARBA00023274"/>
    </source>
</evidence>
<evidence type="ECO:0000259" key="10">
    <source>
        <dbReference type="Pfam" id="PF13302"/>
    </source>
</evidence>
<evidence type="ECO:0000313" key="11">
    <source>
        <dbReference type="EMBL" id="KAH9415128.1"/>
    </source>
</evidence>
<dbReference type="PANTHER" id="PTHR13256:SF16">
    <property type="entry name" value="ALPHA_BETA-TUBULIN-N-ACETYLTRANSFERASE 9"/>
    <property type="match status" value="1"/>
</dbReference>
<dbReference type="Gene3D" id="3.30.720.90">
    <property type="match status" value="1"/>
</dbReference>
<dbReference type="Pfam" id="PF13302">
    <property type="entry name" value="Acetyltransf_3"/>
    <property type="match status" value="1"/>
</dbReference>
<organism evidence="11 12">
    <name type="scientific">Dermatophagoides pteronyssinus</name>
    <name type="common">European house dust mite</name>
    <dbReference type="NCBI Taxonomy" id="6956"/>
    <lineage>
        <taxon>Eukaryota</taxon>
        <taxon>Metazoa</taxon>
        <taxon>Ecdysozoa</taxon>
        <taxon>Arthropoda</taxon>
        <taxon>Chelicerata</taxon>
        <taxon>Arachnida</taxon>
        <taxon>Acari</taxon>
        <taxon>Acariformes</taxon>
        <taxon>Sarcoptiformes</taxon>
        <taxon>Astigmata</taxon>
        <taxon>Psoroptidia</taxon>
        <taxon>Analgoidea</taxon>
        <taxon>Pyroglyphidae</taxon>
        <taxon>Dermatophagoidinae</taxon>
        <taxon>Dermatophagoides</taxon>
    </lineage>
</organism>
<dbReference type="InterPro" id="IPR000182">
    <property type="entry name" value="GNAT_dom"/>
</dbReference>
<dbReference type="Gene3D" id="3.40.630.30">
    <property type="match status" value="1"/>
</dbReference>
<keyword evidence="6" id="KW-0012">Acyltransferase</keyword>
<sequence length="281" mass="33506">MPKEIKEIKDFLLTARRKDAKSVKIKKNKDNVTKFKVRCSKYLYTLVINDKEKAEKLKQSLPPGLQKHQIWSERLILVPYRSHHVKRYNEWMQNPELQYLTGSEPLTLEDEYKMLESWNNDPDKCTFIILDRKHYEMEQKLLKNTNECEIQSMIGDVNLYIYLDNDNDDDDNEQRSMAEIEIMIAEQCARRKGYGREATMLMLKFGYEILGIRKFQAKIKTSNIHSQRMFTEIFDFVECSRSAIFDEITYVCNLIDREGGKPINHRLRQMFDESDCHYKIC</sequence>
<proteinExistence type="inferred from homology"/>
<evidence type="ECO:0000256" key="8">
    <source>
        <dbReference type="ARBA" id="ARBA00035338"/>
    </source>
</evidence>
<comment type="caution">
    <text evidence="11">The sequence shown here is derived from an EMBL/GenBank/DDBJ whole genome shotgun (WGS) entry which is preliminary data.</text>
</comment>
<evidence type="ECO:0000256" key="9">
    <source>
        <dbReference type="RuleBase" id="RU003445"/>
    </source>
</evidence>
<keyword evidence="3" id="KW-0808">Transferase</keyword>
<evidence type="ECO:0000256" key="6">
    <source>
        <dbReference type="ARBA" id="ARBA00023315"/>
    </source>
</evidence>
<dbReference type="EMBL" id="NJHN03000099">
    <property type="protein sequence ID" value="KAH9415128.1"/>
    <property type="molecule type" value="Genomic_DNA"/>
</dbReference>
<name>A0ABQ8IXT7_DERPT</name>
<accession>A0ABQ8IXT7</accession>
<dbReference type="Proteomes" id="UP000887458">
    <property type="component" value="Unassembled WGS sequence"/>
</dbReference>
<reference evidence="11 12" key="2">
    <citation type="journal article" date="2022" name="Mol. Biol. Evol.">
        <title>Comparative Genomics Reveals Insights into the Divergent Evolution of Astigmatic Mites and Household Pest Adaptations.</title>
        <authorList>
            <person name="Xiong Q."/>
            <person name="Wan A.T."/>
            <person name="Liu X."/>
            <person name="Fung C.S."/>
            <person name="Xiao X."/>
            <person name="Malainual N."/>
            <person name="Hou J."/>
            <person name="Wang L."/>
            <person name="Wang M."/>
            <person name="Yang K.Y."/>
            <person name="Cui Y."/>
            <person name="Leung E.L."/>
            <person name="Nong W."/>
            <person name="Shin S.K."/>
            <person name="Au S.W."/>
            <person name="Jeong K.Y."/>
            <person name="Chew F.T."/>
            <person name="Hui J.H."/>
            <person name="Leung T.F."/>
            <person name="Tungtrongchitr A."/>
            <person name="Zhong N."/>
            <person name="Liu Z."/>
            <person name="Tsui S.K."/>
        </authorList>
    </citation>
    <scope>NUCLEOTIDE SEQUENCE [LARGE SCALE GENOMIC DNA]</scope>
    <source>
        <strain evidence="11">Derp</strain>
    </source>
</reference>
<comment type="similarity">
    <text evidence="1 9">Belongs to the eukaryotic ribosomal protein eL38 family.</text>
</comment>
<dbReference type="Pfam" id="PF01781">
    <property type="entry name" value="Ribosomal_L38e"/>
    <property type="match status" value="1"/>
</dbReference>
<gene>
    <name evidence="11" type="primary">NAT9</name>
    <name evidence="11" type="ORF">DERP_006217</name>
</gene>
<protein>
    <recommendedName>
        <fullName evidence="7">Large ribosomal subunit protein eL38</fullName>
    </recommendedName>
    <alternativeName>
        <fullName evidence="8">60S ribosomal protein L38</fullName>
    </alternativeName>
</protein>
<evidence type="ECO:0000256" key="3">
    <source>
        <dbReference type="ARBA" id="ARBA00022679"/>
    </source>
</evidence>
<evidence type="ECO:0000256" key="1">
    <source>
        <dbReference type="ARBA" id="ARBA00007803"/>
    </source>
</evidence>
<evidence type="ECO:0000313" key="12">
    <source>
        <dbReference type="Proteomes" id="UP000887458"/>
    </source>
</evidence>
<comment type="similarity">
    <text evidence="2">Belongs to the acetyltransferase family. GNAT subfamily.</text>
</comment>
<feature type="domain" description="N-acetyltransferase" evidence="10">
    <location>
        <begin position="74"/>
        <end position="231"/>
    </location>
</feature>
<keyword evidence="5 9" id="KW-0687">Ribonucleoprotein</keyword>
<dbReference type="InterPro" id="IPR039135">
    <property type="entry name" value="NAT9-like"/>
</dbReference>
<keyword evidence="12" id="KW-1185">Reference proteome</keyword>
<evidence type="ECO:0000256" key="7">
    <source>
        <dbReference type="ARBA" id="ARBA00035235"/>
    </source>
</evidence>